<accession>A0A5C7J3W4</accession>
<evidence type="ECO:0000313" key="1">
    <source>
        <dbReference type="EMBL" id="TXG76203.1"/>
    </source>
</evidence>
<sequence length="126" mass="14678">MVEKLISMGSISSLCEMFEPIGEVGMVRDYSTPEWKLIETTKPHSLYNRWKGVSTFYHRDGGQPLEITTSAHYLPLAMICEYNYLFNVETNEWSVAMGHDYRNKTRHWSELKWAPLSECLTPNKIN</sequence>
<protein>
    <submittedName>
        <fullName evidence="1">Uncharacterized protein</fullName>
    </submittedName>
</protein>
<name>A0A5C7J3W4_9BACT</name>
<evidence type="ECO:0000313" key="2">
    <source>
        <dbReference type="Proteomes" id="UP000321026"/>
    </source>
</evidence>
<organism evidence="1 2">
    <name type="scientific">Candidatus Dojkabacteria bacterium</name>
    <dbReference type="NCBI Taxonomy" id="2099670"/>
    <lineage>
        <taxon>Bacteria</taxon>
        <taxon>Candidatus Dojkabacteria</taxon>
    </lineage>
</organism>
<dbReference type="AlphaFoldDB" id="A0A5C7J3W4"/>
<dbReference type="Proteomes" id="UP000321026">
    <property type="component" value="Unassembled WGS sequence"/>
</dbReference>
<comment type="caution">
    <text evidence="1">The sequence shown here is derived from an EMBL/GenBank/DDBJ whole genome shotgun (WGS) entry which is preliminary data.</text>
</comment>
<reference evidence="1 2" key="1">
    <citation type="submission" date="2018-09" db="EMBL/GenBank/DDBJ databases">
        <title>Metagenome Assembled Genomes from an Advanced Water Purification Facility.</title>
        <authorList>
            <person name="Stamps B.W."/>
            <person name="Spear J.R."/>
        </authorList>
    </citation>
    <scope>NUCLEOTIDE SEQUENCE [LARGE SCALE GENOMIC DNA]</scope>
    <source>
        <strain evidence="1">Bin_63_2</strain>
    </source>
</reference>
<dbReference type="EMBL" id="SSDS01000081">
    <property type="protein sequence ID" value="TXG76203.1"/>
    <property type="molecule type" value="Genomic_DNA"/>
</dbReference>
<gene>
    <name evidence="1" type="ORF">E6Q11_05220</name>
</gene>
<proteinExistence type="predicted"/>